<dbReference type="Gene3D" id="3.30.465.10">
    <property type="match status" value="1"/>
</dbReference>
<dbReference type="AlphaFoldDB" id="U1FIY7"/>
<dbReference type="Proteomes" id="UP000016412">
    <property type="component" value="Unassembled WGS sequence"/>
</dbReference>
<dbReference type="PROSITE" id="PS51387">
    <property type="entry name" value="FAD_PCMH"/>
    <property type="match status" value="1"/>
</dbReference>
<evidence type="ECO:0000313" key="8">
    <source>
        <dbReference type="Proteomes" id="UP000016646"/>
    </source>
</evidence>
<evidence type="ECO:0000313" key="6">
    <source>
        <dbReference type="EMBL" id="ERK01531.1"/>
    </source>
</evidence>
<dbReference type="InterPro" id="IPR016169">
    <property type="entry name" value="FAD-bd_PCMH_sub2"/>
</dbReference>
<dbReference type="Pfam" id="PF00941">
    <property type="entry name" value="FAD_binding_5"/>
    <property type="match status" value="1"/>
</dbReference>
<keyword evidence="3" id="KW-0560">Oxidoreductase</keyword>
<dbReference type="InterPro" id="IPR036318">
    <property type="entry name" value="FAD-bd_PCMH-like_sf"/>
</dbReference>
<comment type="caution">
    <text evidence="5">The sequence shown here is derived from an EMBL/GenBank/DDBJ whole genome shotgun (WGS) entry which is preliminary data.</text>
</comment>
<dbReference type="GO" id="GO:0071949">
    <property type="term" value="F:FAD binding"/>
    <property type="evidence" value="ECO:0007669"/>
    <property type="project" value="InterPro"/>
</dbReference>
<dbReference type="PANTHER" id="PTHR42659">
    <property type="entry name" value="XANTHINE DEHYDROGENASE SUBUNIT C-RELATED"/>
    <property type="match status" value="1"/>
</dbReference>
<dbReference type="PANTHER" id="PTHR42659:SF2">
    <property type="entry name" value="XANTHINE DEHYDROGENASE SUBUNIT C-RELATED"/>
    <property type="match status" value="1"/>
</dbReference>
<dbReference type="GO" id="GO:0016491">
    <property type="term" value="F:oxidoreductase activity"/>
    <property type="evidence" value="ECO:0007669"/>
    <property type="project" value="UniProtKB-KW"/>
</dbReference>
<dbReference type="InterPro" id="IPR051312">
    <property type="entry name" value="Diverse_Substr_Oxidored"/>
</dbReference>
<reference evidence="7 8" key="1">
    <citation type="submission" date="2013-08" db="EMBL/GenBank/DDBJ databases">
        <authorList>
            <person name="Durkin A.S."/>
            <person name="Haft D.R."/>
            <person name="McCorrison J."/>
            <person name="Torralba M."/>
            <person name="Gillis M."/>
            <person name="Haft D.H."/>
            <person name="Methe B."/>
            <person name="Sutton G."/>
            <person name="Nelson K.E."/>
        </authorList>
    </citation>
    <scope>NUCLEOTIDE SEQUENCE [LARGE SCALE GENOMIC DNA]</scope>
    <source>
        <strain evidence="6 8">ATCC 35536</strain>
        <strain evidence="5 7">VPI DR56BR1116</strain>
    </source>
</reference>
<dbReference type="eggNOG" id="COG1319">
    <property type="taxonomic scope" value="Bacteria"/>
</dbReference>
<dbReference type="RefSeq" id="WP_021331310.1">
    <property type="nucleotide sequence ID" value="NZ_AUZJ01000061.1"/>
</dbReference>
<evidence type="ECO:0000256" key="2">
    <source>
        <dbReference type="ARBA" id="ARBA00022827"/>
    </source>
</evidence>
<dbReference type="InterPro" id="IPR002346">
    <property type="entry name" value="Mopterin_DH_FAD-bd"/>
</dbReference>
<gene>
    <name evidence="6" type="ORF">HMPREF0860_1456</name>
    <name evidence="5" type="ORF">HMPREF1325_0726</name>
</gene>
<evidence type="ECO:0000259" key="4">
    <source>
        <dbReference type="PROSITE" id="PS51387"/>
    </source>
</evidence>
<keyword evidence="1" id="KW-0285">Flavoprotein</keyword>
<dbReference type="InterPro" id="IPR016166">
    <property type="entry name" value="FAD-bd_PCMH"/>
</dbReference>
<dbReference type="PATRIC" id="fig|1125725.3.peg.2325"/>
<dbReference type="Proteomes" id="UP000016646">
    <property type="component" value="Unassembled WGS sequence"/>
</dbReference>
<protein>
    <submittedName>
        <fullName evidence="5">FAD binding domain in molybdopterin dehydrogenase</fullName>
    </submittedName>
</protein>
<evidence type="ECO:0000256" key="1">
    <source>
        <dbReference type="ARBA" id="ARBA00022630"/>
    </source>
</evidence>
<dbReference type="STRING" id="1125725.HMPREF1325_0726"/>
<accession>U1FIY7</accession>
<feature type="domain" description="FAD-binding PCMH-type" evidence="4">
    <location>
        <begin position="1"/>
        <end position="161"/>
    </location>
</feature>
<keyword evidence="2" id="KW-0274">FAD</keyword>
<proteinExistence type="predicted"/>
<evidence type="ECO:0000313" key="5">
    <source>
        <dbReference type="EMBL" id="ERF59703.1"/>
    </source>
</evidence>
<evidence type="ECO:0000313" key="7">
    <source>
        <dbReference type="Proteomes" id="UP000016412"/>
    </source>
</evidence>
<sequence length="267" mass="29294">MQNNHTFFFAKTTAELFYQLTSVSALEVVGGCTSLERMPQKAISVHGISDLASITMHERYIDCGPAVTLSDILSLASARVPEALTESVKSIANPFVRNIATLGGNICAKGIRRTLYAPLLALDARLELKSSLDSVYVPLLNFTGIPHGSILSNIRIPLGDWDVTVFRRLGADRKITETSASFAFLADNEKNMITNIKLAFSGAVTFRCIELENRLIGTRLPLAAKDISLFTDTAASQFDKAAKDISYNPILRTQFVNLTRYSLEQLT</sequence>
<dbReference type="SUPFAM" id="SSF56176">
    <property type="entry name" value="FAD-binding/transporter-associated domain-like"/>
    <property type="match status" value="1"/>
</dbReference>
<evidence type="ECO:0000256" key="3">
    <source>
        <dbReference type="ARBA" id="ARBA00023002"/>
    </source>
</evidence>
<keyword evidence="8" id="KW-1185">Reference proteome</keyword>
<name>U1FIY7_TRESO</name>
<organism evidence="5 7">
    <name type="scientific">Treponema socranskii subsp. socranskii VPI DR56BR1116 = ATCC 35536</name>
    <dbReference type="NCBI Taxonomy" id="1125725"/>
    <lineage>
        <taxon>Bacteria</taxon>
        <taxon>Pseudomonadati</taxon>
        <taxon>Spirochaetota</taxon>
        <taxon>Spirochaetia</taxon>
        <taxon>Spirochaetales</taxon>
        <taxon>Treponemataceae</taxon>
        <taxon>Treponema</taxon>
    </lineage>
</organism>
<dbReference type="EMBL" id="AVQI01000056">
    <property type="protein sequence ID" value="ERK01531.1"/>
    <property type="molecule type" value="Genomic_DNA"/>
</dbReference>
<dbReference type="EMBL" id="AUZJ01000061">
    <property type="protein sequence ID" value="ERF59703.1"/>
    <property type="molecule type" value="Genomic_DNA"/>
</dbReference>